<dbReference type="PROSITE" id="PS50893">
    <property type="entry name" value="ABC_TRANSPORTER_2"/>
    <property type="match status" value="2"/>
</dbReference>
<dbReference type="EMBL" id="BMHA01000016">
    <property type="protein sequence ID" value="GGI09555.1"/>
    <property type="molecule type" value="Genomic_DNA"/>
</dbReference>
<proteinExistence type="predicted"/>
<dbReference type="OrthoDB" id="3239744at2"/>
<dbReference type="InterPro" id="IPR051309">
    <property type="entry name" value="ABCF_ATPase"/>
</dbReference>
<dbReference type="InterPro" id="IPR032524">
    <property type="entry name" value="ABC_tran_C"/>
</dbReference>
<dbReference type="GO" id="GO:0003677">
    <property type="term" value="F:DNA binding"/>
    <property type="evidence" value="ECO:0007669"/>
    <property type="project" value="InterPro"/>
</dbReference>
<dbReference type="SUPFAM" id="SSF52540">
    <property type="entry name" value="P-loop containing nucleoside triphosphate hydrolases"/>
    <property type="match status" value="2"/>
</dbReference>
<dbReference type="InterPro" id="IPR003593">
    <property type="entry name" value="AAA+_ATPase"/>
</dbReference>
<dbReference type="InterPro" id="IPR027417">
    <property type="entry name" value="P-loop_NTPase"/>
</dbReference>
<dbReference type="SMART" id="SM00382">
    <property type="entry name" value="AAA"/>
    <property type="match status" value="2"/>
</dbReference>
<dbReference type="InterPro" id="IPR037118">
    <property type="entry name" value="Val-tRNA_synth_C_sf"/>
</dbReference>
<dbReference type="PANTHER" id="PTHR42855:SF1">
    <property type="entry name" value="ABC TRANSPORTER DOMAIN-CONTAINING PROTEIN"/>
    <property type="match status" value="1"/>
</dbReference>
<feature type="domain" description="ABC transporter" evidence="4">
    <location>
        <begin position="11"/>
        <end position="219"/>
    </location>
</feature>
<dbReference type="CDD" id="cd03221">
    <property type="entry name" value="ABCF_EF-3"/>
    <property type="match status" value="2"/>
</dbReference>
<evidence type="ECO:0000313" key="5">
    <source>
        <dbReference type="EMBL" id="GGI09555.1"/>
    </source>
</evidence>
<dbReference type="AlphaFoldDB" id="A0A8J3ETG4"/>
<dbReference type="Pfam" id="PF16326">
    <property type="entry name" value="ABC_tran_CTD"/>
    <property type="match status" value="1"/>
</dbReference>
<dbReference type="PANTHER" id="PTHR42855">
    <property type="entry name" value="ABC TRANSPORTER ATP-BINDING SUBUNIT"/>
    <property type="match status" value="1"/>
</dbReference>
<evidence type="ECO:0000256" key="1">
    <source>
        <dbReference type="ARBA" id="ARBA00022741"/>
    </source>
</evidence>
<feature type="compositionally biased region" description="Basic and acidic residues" evidence="3">
    <location>
        <begin position="540"/>
        <end position="553"/>
    </location>
</feature>
<keyword evidence="2 5" id="KW-0067">ATP-binding</keyword>
<gene>
    <name evidence="5" type="ORF">GCM10011354_34660</name>
</gene>
<dbReference type="Gene3D" id="3.40.50.300">
    <property type="entry name" value="P-loop containing nucleotide triphosphate hydrolases"/>
    <property type="match status" value="2"/>
</dbReference>
<dbReference type="Pfam" id="PF00005">
    <property type="entry name" value="ABC_tran"/>
    <property type="match status" value="2"/>
</dbReference>
<comment type="caution">
    <text evidence="5">The sequence shown here is derived from an EMBL/GenBank/DDBJ whole genome shotgun (WGS) entry which is preliminary data.</text>
</comment>
<dbReference type="RefSeq" id="WP_130649283.1">
    <property type="nucleotide sequence ID" value="NZ_BMHA01000016.1"/>
</dbReference>
<dbReference type="GO" id="GO:0016887">
    <property type="term" value="F:ATP hydrolysis activity"/>
    <property type="evidence" value="ECO:0007669"/>
    <property type="project" value="InterPro"/>
</dbReference>
<sequence>MSLPSAAMHLMSLDNVAASVEGRTLFTGASFGLTSDDRVGLVGPNGSGKTTLLRIIAGERPPDAGSVVPRSGLRIGMLSQQPRLTDERALDVVLAGDPTAAPHEAERLLDVVGIDPEQSTARMSGGQRRRVAVAQTLLAPSDLLILDEPTNHLDVDTIDWLEDELRRRASGLVLVTHDRYVLERLANRMLDLADAGTSGTERPRQVHWHEGSYSSLLEARAERAASRERSTARARNLLRKEVAWLRRGPKARSSKPRFRVEQVEVLRDAAAGDLEAKPLDLGTGRTRLGNDVLDLREVTVRRGEHTVLDRVDLGIGPGERVGIVGPNGAGKTTLLHVLTGRLAPDAGEVRVGTTVELALYEQELRAPGPAGPTSAGSSAGDENRTVLDTVLDIAPFVPLANGETLPAHRLAERFGFDGQLQRTPLERLSGGERRRVALLHLLVAAPNVLVLDEPTNDLDLDTLTVLEDHLDGFRGTLVVASHDRYVLDRLTDRIVAVEHGRLTEHLDWESYRNEHRLRTRAAADRAAAEAAAPTASAQDNKARQAARKEARRLEQQVERLGARRDRLHADMAAAATDVARLGRLQAELHQVEGELTAAEDRWLELTVD</sequence>
<feature type="region of interest" description="Disordered" evidence="3">
    <location>
        <begin position="522"/>
        <end position="553"/>
    </location>
</feature>
<evidence type="ECO:0000313" key="6">
    <source>
        <dbReference type="Proteomes" id="UP000650511"/>
    </source>
</evidence>
<feature type="domain" description="ABC transporter" evidence="4">
    <location>
        <begin position="293"/>
        <end position="524"/>
    </location>
</feature>
<dbReference type="InterPro" id="IPR003439">
    <property type="entry name" value="ABC_transporter-like_ATP-bd"/>
</dbReference>
<organism evidence="5 6">
    <name type="scientific">Egicoccus halophilus</name>
    <dbReference type="NCBI Taxonomy" id="1670830"/>
    <lineage>
        <taxon>Bacteria</taxon>
        <taxon>Bacillati</taxon>
        <taxon>Actinomycetota</taxon>
        <taxon>Nitriliruptoria</taxon>
        <taxon>Egicoccales</taxon>
        <taxon>Egicoccaceae</taxon>
        <taxon>Egicoccus</taxon>
    </lineage>
</organism>
<keyword evidence="1" id="KW-0547">Nucleotide-binding</keyword>
<dbReference type="PROSITE" id="PS00211">
    <property type="entry name" value="ABC_TRANSPORTER_1"/>
    <property type="match status" value="1"/>
</dbReference>
<protein>
    <submittedName>
        <fullName evidence="5">ABC transporter ATP-binding protein</fullName>
    </submittedName>
</protein>
<accession>A0A8J3ETG4</accession>
<reference evidence="5" key="2">
    <citation type="submission" date="2020-09" db="EMBL/GenBank/DDBJ databases">
        <authorList>
            <person name="Sun Q."/>
            <person name="Zhou Y."/>
        </authorList>
    </citation>
    <scope>NUCLEOTIDE SEQUENCE</scope>
    <source>
        <strain evidence="5">CGMCC 1.14988</strain>
    </source>
</reference>
<name>A0A8J3ETG4_9ACTN</name>
<evidence type="ECO:0000259" key="4">
    <source>
        <dbReference type="PROSITE" id="PS50893"/>
    </source>
</evidence>
<dbReference type="InterPro" id="IPR017871">
    <property type="entry name" value="ABC_transporter-like_CS"/>
</dbReference>
<evidence type="ECO:0000256" key="2">
    <source>
        <dbReference type="ARBA" id="ARBA00022840"/>
    </source>
</evidence>
<dbReference type="Proteomes" id="UP000650511">
    <property type="component" value="Unassembled WGS sequence"/>
</dbReference>
<dbReference type="GO" id="GO:0005524">
    <property type="term" value="F:ATP binding"/>
    <property type="evidence" value="ECO:0007669"/>
    <property type="project" value="UniProtKB-KW"/>
</dbReference>
<keyword evidence="6" id="KW-1185">Reference proteome</keyword>
<reference evidence="5" key="1">
    <citation type="journal article" date="2014" name="Int. J. Syst. Evol. Microbiol.">
        <title>Complete genome sequence of Corynebacterium casei LMG S-19264T (=DSM 44701T), isolated from a smear-ripened cheese.</title>
        <authorList>
            <consortium name="US DOE Joint Genome Institute (JGI-PGF)"/>
            <person name="Walter F."/>
            <person name="Albersmeier A."/>
            <person name="Kalinowski J."/>
            <person name="Ruckert C."/>
        </authorList>
    </citation>
    <scope>NUCLEOTIDE SEQUENCE</scope>
    <source>
        <strain evidence="5">CGMCC 1.14988</strain>
    </source>
</reference>
<evidence type="ECO:0000256" key="3">
    <source>
        <dbReference type="SAM" id="MobiDB-lite"/>
    </source>
</evidence>
<feature type="compositionally biased region" description="Low complexity" evidence="3">
    <location>
        <begin position="528"/>
        <end position="537"/>
    </location>
</feature>
<dbReference type="Gene3D" id="1.10.287.380">
    <property type="entry name" value="Valyl-tRNA synthetase, C-terminal domain"/>
    <property type="match status" value="1"/>
</dbReference>